<comment type="caution">
    <text evidence="6">The sequence shown here is derived from an EMBL/GenBank/DDBJ whole genome shotgun (WGS) entry which is preliminary data.</text>
</comment>
<keyword evidence="3" id="KW-0964">Secreted</keyword>
<dbReference type="Pfam" id="PF03022">
    <property type="entry name" value="MRJP"/>
    <property type="match status" value="1"/>
</dbReference>
<evidence type="ECO:0000313" key="6">
    <source>
        <dbReference type="EMBL" id="CAH1967754.1"/>
    </source>
</evidence>
<evidence type="ECO:0000256" key="4">
    <source>
        <dbReference type="ARBA" id="ARBA00022729"/>
    </source>
</evidence>
<dbReference type="InterPro" id="IPR017996">
    <property type="entry name" value="MRJP/yellow-related"/>
</dbReference>
<evidence type="ECO:0000256" key="3">
    <source>
        <dbReference type="ARBA" id="ARBA00022525"/>
    </source>
</evidence>
<protein>
    <recommendedName>
        <fullName evidence="8">Protein yellow</fullName>
    </recommendedName>
</protein>
<evidence type="ECO:0000256" key="1">
    <source>
        <dbReference type="ARBA" id="ARBA00004613"/>
    </source>
</evidence>
<organism evidence="6 7">
    <name type="scientific">Acanthoscelides obtectus</name>
    <name type="common">Bean weevil</name>
    <name type="synonym">Bruchus obtectus</name>
    <dbReference type="NCBI Taxonomy" id="200917"/>
    <lineage>
        <taxon>Eukaryota</taxon>
        <taxon>Metazoa</taxon>
        <taxon>Ecdysozoa</taxon>
        <taxon>Arthropoda</taxon>
        <taxon>Hexapoda</taxon>
        <taxon>Insecta</taxon>
        <taxon>Pterygota</taxon>
        <taxon>Neoptera</taxon>
        <taxon>Endopterygota</taxon>
        <taxon>Coleoptera</taxon>
        <taxon>Polyphaga</taxon>
        <taxon>Cucujiformia</taxon>
        <taxon>Chrysomeloidea</taxon>
        <taxon>Chrysomelidae</taxon>
        <taxon>Bruchinae</taxon>
        <taxon>Bruchini</taxon>
        <taxon>Acanthoscelides</taxon>
    </lineage>
</organism>
<dbReference type="PANTHER" id="PTHR10009:SF11">
    <property type="entry name" value="RH54244P"/>
    <property type="match status" value="1"/>
</dbReference>
<dbReference type="AlphaFoldDB" id="A0A9P0K7W6"/>
<feature type="chain" id="PRO_5040221751" description="Protein yellow" evidence="5">
    <location>
        <begin position="21"/>
        <end position="428"/>
    </location>
</feature>
<dbReference type="Proteomes" id="UP001152888">
    <property type="component" value="Unassembled WGS sequence"/>
</dbReference>
<evidence type="ECO:0008006" key="8">
    <source>
        <dbReference type="Google" id="ProtNLM"/>
    </source>
</evidence>
<evidence type="ECO:0000256" key="5">
    <source>
        <dbReference type="SAM" id="SignalP"/>
    </source>
</evidence>
<keyword evidence="7" id="KW-1185">Reference proteome</keyword>
<dbReference type="PANTHER" id="PTHR10009">
    <property type="entry name" value="PROTEIN YELLOW-RELATED"/>
    <property type="match status" value="1"/>
</dbReference>
<proteinExistence type="inferred from homology"/>
<sequence length="428" mass="48418">MKQMTLVLAIAAALMSGTATALVQPEEVFSWQELDFAWPSKEAEDEAVKNGEYIRENNLPLGIDAWKDKLFITVPRWKAGVASSLNYIDLRTANKSSPLTPYPSWEANKLPKQGQQPPENQIVSVFRSFVDTCDRLWVMETGLADILGSPHQVSPPAIVIFDLNTDKVLRRYLLKPEDIKGDDSFFANIVVDLQPGRCDEAFAYIPDLGGYGIVVYSFKDDDSWRIKHNFFHFDPLQGDMTVGGVNFQWTDGVFGIALGNPNENGDRTVYFHPLASTMEFSVNSHALKNRTLATDPHSYDLYKIEGTKGPNSQTSESTIDPKTEVMFFTQLQKDGTACWNVKTPLEPSNVGMVAEDTERMIFTNDITIDSDRNLWMLSDRMPEFIYRRLDPNQINYRIFKVPVDEAIRGTPCDPMYQQSTTLRNAQQL</sequence>
<evidence type="ECO:0000256" key="2">
    <source>
        <dbReference type="ARBA" id="ARBA00009127"/>
    </source>
</evidence>
<dbReference type="FunFam" id="2.120.10.30:FF:000045">
    <property type="entry name" value="Blast:Protein yellow"/>
    <property type="match status" value="1"/>
</dbReference>
<dbReference type="Gene3D" id="2.120.10.30">
    <property type="entry name" value="TolB, C-terminal domain"/>
    <property type="match status" value="1"/>
</dbReference>
<gene>
    <name evidence="6" type="ORF">ACAOBT_LOCUS7535</name>
</gene>
<reference evidence="6" key="1">
    <citation type="submission" date="2022-03" db="EMBL/GenBank/DDBJ databases">
        <authorList>
            <person name="Sayadi A."/>
        </authorList>
    </citation>
    <scope>NUCLEOTIDE SEQUENCE</scope>
</reference>
<dbReference type="InterPro" id="IPR011042">
    <property type="entry name" value="6-blade_b-propeller_TolB-like"/>
</dbReference>
<comment type="subcellular location">
    <subcellularLocation>
        <location evidence="1">Secreted</location>
    </subcellularLocation>
</comment>
<dbReference type="PRINTS" id="PR01366">
    <property type="entry name" value="ROYALJELLY"/>
</dbReference>
<comment type="similarity">
    <text evidence="2">Belongs to the major royal jelly protein family.</text>
</comment>
<dbReference type="OrthoDB" id="7776143at2759"/>
<evidence type="ECO:0000313" key="7">
    <source>
        <dbReference type="Proteomes" id="UP001152888"/>
    </source>
</evidence>
<dbReference type="EMBL" id="CAKOFQ010006747">
    <property type="protein sequence ID" value="CAH1967754.1"/>
    <property type="molecule type" value="Genomic_DNA"/>
</dbReference>
<accession>A0A9P0K7W6</accession>
<dbReference type="GO" id="GO:0005576">
    <property type="term" value="C:extracellular region"/>
    <property type="evidence" value="ECO:0007669"/>
    <property type="project" value="UniProtKB-SubCell"/>
</dbReference>
<name>A0A9P0K7W6_ACAOB</name>
<keyword evidence="4 5" id="KW-0732">Signal</keyword>
<feature type="signal peptide" evidence="5">
    <location>
        <begin position="1"/>
        <end position="20"/>
    </location>
</feature>